<evidence type="ECO:0000313" key="2">
    <source>
        <dbReference type="Proteomes" id="UP001586593"/>
    </source>
</evidence>
<gene>
    <name evidence="1" type="ORF">VTK73DRAFT_1357</name>
</gene>
<organism evidence="1 2">
    <name type="scientific">Phialemonium thermophilum</name>
    <dbReference type="NCBI Taxonomy" id="223376"/>
    <lineage>
        <taxon>Eukaryota</taxon>
        <taxon>Fungi</taxon>
        <taxon>Dikarya</taxon>
        <taxon>Ascomycota</taxon>
        <taxon>Pezizomycotina</taxon>
        <taxon>Sordariomycetes</taxon>
        <taxon>Sordariomycetidae</taxon>
        <taxon>Cephalothecales</taxon>
        <taxon>Cephalothecaceae</taxon>
        <taxon>Phialemonium</taxon>
    </lineage>
</organism>
<protein>
    <submittedName>
        <fullName evidence="1">Uncharacterized protein</fullName>
    </submittedName>
</protein>
<reference evidence="1 2" key="1">
    <citation type="journal article" date="2024" name="Commun. Biol.">
        <title>Comparative genomic analysis of thermophilic fungi reveals convergent evolutionary adaptations and gene losses.</title>
        <authorList>
            <person name="Steindorff A.S."/>
            <person name="Aguilar-Pontes M.V."/>
            <person name="Robinson A.J."/>
            <person name="Andreopoulos B."/>
            <person name="LaButti K."/>
            <person name="Kuo A."/>
            <person name="Mondo S."/>
            <person name="Riley R."/>
            <person name="Otillar R."/>
            <person name="Haridas S."/>
            <person name="Lipzen A."/>
            <person name="Grimwood J."/>
            <person name="Schmutz J."/>
            <person name="Clum A."/>
            <person name="Reid I.D."/>
            <person name="Moisan M.C."/>
            <person name="Butler G."/>
            <person name="Nguyen T.T.M."/>
            <person name="Dewar K."/>
            <person name="Conant G."/>
            <person name="Drula E."/>
            <person name="Henrissat B."/>
            <person name="Hansel C."/>
            <person name="Singer S."/>
            <person name="Hutchinson M.I."/>
            <person name="de Vries R.P."/>
            <person name="Natvig D.O."/>
            <person name="Powell A.J."/>
            <person name="Tsang A."/>
            <person name="Grigoriev I.V."/>
        </authorList>
    </citation>
    <scope>NUCLEOTIDE SEQUENCE [LARGE SCALE GENOMIC DNA]</scope>
    <source>
        <strain evidence="1 2">ATCC 24622</strain>
    </source>
</reference>
<comment type="caution">
    <text evidence="1">The sequence shown here is derived from an EMBL/GenBank/DDBJ whole genome shotgun (WGS) entry which is preliminary data.</text>
</comment>
<sequence length="131" mass="14442">MYADGEPVGGVLAGCTVPMACTSGCDGLVETIIAFLIYSSRCQLPICYAWEYTSVGGLISDRRLGFDGQHMAGRYVGDVDDRQHCGPLAMRVRRTQGSISIWDSGADDWAGSFSVFFPFPFFTENRLWLRP</sequence>
<proteinExistence type="predicted"/>
<dbReference type="EMBL" id="JAZHXJ010001328">
    <property type="protein sequence ID" value="KAL1844993.1"/>
    <property type="molecule type" value="Genomic_DNA"/>
</dbReference>
<name>A0ABR3VTJ1_9PEZI</name>
<evidence type="ECO:0000313" key="1">
    <source>
        <dbReference type="EMBL" id="KAL1844993.1"/>
    </source>
</evidence>
<accession>A0ABR3VTJ1</accession>
<dbReference type="Proteomes" id="UP001586593">
    <property type="component" value="Unassembled WGS sequence"/>
</dbReference>
<keyword evidence="2" id="KW-1185">Reference proteome</keyword>